<proteinExistence type="predicted"/>
<dbReference type="EMBL" id="VXAI01001150">
    <property type="protein sequence ID" value="NXJ72595.1"/>
    <property type="molecule type" value="Genomic_DNA"/>
</dbReference>
<accession>A0A7L0DPE2</accession>
<gene>
    <name evidence="2" type="primary">Ervmer341</name>
    <name evidence="2" type="ORF">ROSBEN_R15797</name>
</gene>
<sequence>ICTHMPENGNKGMSLIGIPLPKDVPLSDLWENTSWQNISGNMLKLEISSPVGYEPFCMCVQRCNPPRGQGKMDCEGGVEVGNQSFCNTIIDIGTSLYTSSTAWPVPKGKGWYWLCNSTAYKTLPEGWKGRCTLGAVIPNVTIHDSFSRGYLRSHVRRIKRENIKSPLIERPTAFHSFARWFIPGLGVSELEKTIINISAIIENLENRTVDALKAQQEEIFSLSQVVLQNRMAL</sequence>
<evidence type="ECO:0000313" key="2">
    <source>
        <dbReference type="EMBL" id="NXJ72595.1"/>
    </source>
</evidence>
<dbReference type="Pfam" id="PF00429">
    <property type="entry name" value="TLV_coat"/>
    <property type="match status" value="1"/>
</dbReference>
<dbReference type="PANTHER" id="PTHR10424">
    <property type="entry name" value="VIRAL ENVELOPE PROTEIN"/>
    <property type="match status" value="1"/>
</dbReference>
<keyword evidence="1" id="KW-1015">Disulfide bond</keyword>
<organism evidence="2 3">
    <name type="scientific">Rostratula benghalensis</name>
    <name type="common">greater painted-snipe</name>
    <dbReference type="NCBI Taxonomy" id="118793"/>
    <lineage>
        <taxon>Eukaryota</taxon>
        <taxon>Metazoa</taxon>
        <taxon>Chordata</taxon>
        <taxon>Craniata</taxon>
        <taxon>Vertebrata</taxon>
        <taxon>Euteleostomi</taxon>
        <taxon>Archelosauria</taxon>
        <taxon>Archosauria</taxon>
        <taxon>Dinosauria</taxon>
        <taxon>Saurischia</taxon>
        <taxon>Theropoda</taxon>
        <taxon>Coelurosauria</taxon>
        <taxon>Aves</taxon>
        <taxon>Neognathae</taxon>
        <taxon>Neoaves</taxon>
        <taxon>Charadriiformes</taxon>
        <taxon>Rostratulidae</taxon>
        <taxon>Rostratula</taxon>
    </lineage>
</organism>
<name>A0A7L0DPE2_9CHAR</name>
<protein>
    <submittedName>
        <fullName evidence="2">MER34 protein</fullName>
    </submittedName>
</protein>
<dbReference type="InterPro" id="IPR018154">
    <property type="entry name" value="TLV/ENV_coat_polyprotein"/>
</dbReference>
<dbReference type="PANTHER" id="PTHR10424:SF73">
    <property type="entry name" value="ENDOGENOUS RETROVIRUS GROUP FC1 ENV POLYPROTEIN-RELATED"/>
    <property type="match status" value="1"/>
</dbReference>
<feature type="non-terminal residue" evidence="2">
    <location>
        <position position="1"/>
    </location>
</feature>
<dbReference type="SUPFAM" id="SSF58069">
    <property type="entry name" value="Virus ectodomain"/>
    <property type="match status" value="1"/>
</dbReference>
<comment type="caution">
    <text evidence="2">The sequence shown here is derived from an EMBL/GenBank/DDBJ whole genome shotgun (WGS) entry which is preliminary data.</text>
</comment>
<dbReference type="AlphaFoldDB" id="A0A7L0DPE2"/>
<dbReference type="Proteomes" id="UP000545435">
    <property type="component" value="Unassembled WGS sequence"/>
</dbReference>
<feature type="non-terminal residue" evidence="2">
    <location>
        <position position="233"/>
    </location>
</feature>
<reference evidence="2 3" key="1">
    <citation type="submission" date="2019-09" db="EMBL/GenBank/DDBJ databases">
        <title>Bird 10,000 Genomes (B10K) Project - Family phase.</title>
        <authorList>
            <person name="Zhang G."/>
        </authorList>
    </citation>
    <scope>NUCLEOTIDE SEQUENCE [LARGE SCALE GENOMIC DNA]</scope>
    <source>
        <strain evidence="2">B10K-DU-006-20</strain>
        <tissue evidence="2">Mixed tissue sample</tissue>
    </source>
</reference>
<evidence type="ECO:0000313" key="3">
    <source>
        <dbReference type="Proteomes" id="UP000545435"/>
    </source>
</evidence>
<dbReference type="Gene3D" id="1.10.287.210">
    <property type="match status" value="1"/>
</dbReference>
<evidence type="ECO:0000256" key="1">
    <source>
        <dbReference type="ARBA" id="ARBA00023157"/>
    </source>
</evidence>
<keyword evidence="3" id="KW-1185">Reference proteome</keyword>